<dbReference type="SUPFAM" id="SSF103481">
    <property type="entry name" value="Multidrug resistance efflux transporter EmrE"/>
    <property type="match status" value="2"/>
</dbReference>
<dbReference type="EMBL" id="JACBYG010000038">
    <property type="protein sequence ID" value="NYS49168.1"/>
    <property type="molecule type" value="Genomic_DNA"/>
</dbReference>
<dbReference type="RefSeq" id="WP_179923785.1">
    <property type="nucleotide sequence ID" value="NZ_CP128228.1"/>
</dbReference>
<comment type="caution">
    <text evidence="5">The sequence shown here is derived from an EMBL/GenBank/DDBJ whole genome shotgun (WGS) entry which is preliminary data.</text>
</comment>
<evidence type="ECO:0000256" key="2">
    <source>
        <dbReference type="ARBA" id="ARBA00007362"/>
    </source>
</evidence>
<feature type="transmembrane region" description="Helical" evidence="3">
    <location>
        <begin position="135"/>
        <end position="152"/>
    </location>
</feature>
<keyword evidence="6" id="KW-1185">Reference proteome</keyword>
<dbReference type="AlphaFoldDB" id="A0A7Z0LCW0"/>
<accession>A0A7Z0LCW0</accession>
<keyword evidence="3" id="KW-0812">Transmembrane</keyword>
<comment type="subcellular location">
    <subcellularLocation>
        <location evidence="1">Endomembrane system</location>
        <topology evidence="1">Multi-pass membrane protein</topology>
    </subcellularLocation>
</comment>
<feature type="transmembrane region" description="Helical" evidence="3">
    <location>
        <begin position="80"/>
        <end position="99"/>
    </location>
</feature>
<evidence type="ECO:0000313" key="6">
    <source>
        <dbReference type="Proteomes" id="UP000563349"/>
    </source>
</evidence>
<organism evidence="5 6">
    <name type="scientific">Streptococcus danieliae</name>
    <dbReference type="NCBI Taxonomy" id="747656"/>
    <lineage>
        <taxon>Bacteria</taxon>
        <taxon>Bacillati</taxon>
        <taxon>Bacillota</taxon>
        <taxon>Bacilli</taxon>
        <taxon>Lactobacillales</taxon>
        <taxon>Streptococcaceae</taxon>
        <taxon>Streptococcus</taxon>
    </lineage>
</organism>
<dbReference type="PANTHER" id="PTHR22911:SF79">
    <property type="entry name" value="MOBA-LIKE NTP TRANSFERASE DOMAIN-CONTAINING PROTEIN"/>
    <property type="match status" value="1"/>
</dbReference>
<keyword evidence="3" id="KW-0472">Membrane</keyword>
<protein>
    <submittedName>
        <fullName evidence="5">EamA family transporter</fullName>
    </submittedName>
</protein>
<keyword evidence="3" id="KW-1133">Transmembrane helix</keyword>
<gene>
    <name evidence="5" type="ORF">HZY93_04165</name>
</gene>
<comment type="similarity">
    <text evidence="2">Belongs to the EamA transporter family.</text>
</comment>
<dbReference type="Proteomes" id="UP000563349">
    <property type="component" value="Unassembled WGS sequence"/>
</dbReference>
<feature type="transmembrane region" description="Helical" evidence="3">
    <location>
        <begin position="188"/>
        <end position="208"/>
    </location>
</feature>
<dbReference type="Pfam" id="PF00892">
    <property type="entry name" value="EamA"/>
    <property type="match status" value="2"/>
</dbReference>
<dbReference type="InterPro" id="IPR000620">
    <property type="entry name" value="EamA_dom"/>
</dbReference>
<dbReference type="GO" id="GO:0016020">
    <property type="term" value="C:membrane"/>
    <property type="evidence" value="ECO:0007669"/>
    <property type="project" value="InterPro"/>
</dbReference>
<feature type="transmembrane region" description="Helical" evidence="3">
    <location>
        <begin position="278"/>
        <end position="296"/>
    </location>
</feature>
<evidence type="ECO:0000256" key="3">
    <source>
        <dbReference type="SAM" id="Phobius"/>
    </source>
</evidence>
<dbReference type="PANTHER" id="PTHR22911">
    <property type="entry name" value="ACYL-MALONYL CONDENSING ENZYME-RELATED"/>
    <property type="match status" value="1"/>
</dbReference>
<dbReference type="InterPro" id="IPR037185">
    <property type="entry name" value="EmrE-like"/>
</dbReference>
<feature type="transmembrane region" description="Helical" evidence="3">
    <location>
        <begin position="40"/>
        <end position="60"/>
    </location>
</feature>
<proteinExistence type="inferred from homology"/>
<feature type="transmembrane region" description="Helical" evidence="3">
    <location>
        <begin position="158"/>
        <end position="176"/>
    </location>
</feature>
<sequence>MKNQQQRIILGTLYGILSGIVWGLCGIIGQYFFSHYSVETGWITSMRLLVGGLTLLTLAVIQDPSGFWKLWQEPRYLPRFCAYTILGLFSVQFFFYLSIQYSNAATATILQFTAPIFILLYTALWKKHPVSKKSIFYVVLTMLGVTLLVSEGDLSQLSISPMALVAGLLSALGILFNTTLPTHFMNRFGSLYTLGWGFLVAGIFSNFLSPVWKLTFQVDAVSLSISAIIAFFGTAFAFWILLQALKLVSPLVISVVGASEPLASILLSLAFLGLEPHWSLFLASVLILPSMILLSIEEEKI</sequence>
<feature type="domain" description="EamA" evidence="4">
    <location>
        <begin position="163"/>
        <end position="295"/>
    </location>
</feature>
<feature type="transmembrane region" description="Helical" evidence="3">
    <location>
        <begin position="12"/>
        <end position="34"/>
    </location>
</feature>
<feature type="transmembrane region" description="Helical" evidence="3">
    <location>
        <begin position="105"/>
        <end position="123"/>
    </location>
</feature>
<feature type="domain" description="EamA" evidence="4">
    <location>
        <begin position="10"/>
        <end position="149"/>
    </location>
</feature>
<evidence type="ECO:0000256" key="1">
    <source>
        <dbReference type="ARBA" id="ARBA00004127"/>
    </source>
</evidence>
<evidence type="ECO:0000259" key="4">
    <source>
        <dbReference type="Pfam" id="PF00892"/>
    </source>
</evidence>
<evidence type="ECO:0000313" key="5">
    <source>
        <dbReference type="EMBL" id="NYS49168.1"/>
    </source>
</evidence>
<feature type="transmembrane region" description="Helical" evidence="3">
    <location>
        <begin position="220"/>
        <end position="242"/>
    </location>
</feature>
<name>A0A7Z0LCW0_9STRE</name>
<reference evidence="5 6" key="1">
    <citation type="submission" date="2020-07" db="EMBL/GenBank/DDBJ databases">
        <title>MOT database genomes.</title>
        <authorList>
            <person name="Joseph S."/>
            <person name="Aduse-Opoku J."/>
            <person name="Hashim A."/>
            <person name="Wade W."/>
            <person name="Curtis M."/>
        </authorList>
    </citation>
    <scope>NUCLEOTIDE SEQUENCE [LARGE SCALE GENOMIC DNA]</scope>
    <source>
        <strain evidence="5 6">CCW311</strain>
    </source>
</reference>
<feature type="transmembrane region" description="Helical" evidence="3">
    <location>
        <begin position="251"/>
        <end position="272"/>
    </location>
</feature>